<accession>A0ABR0JIY5</accession>
<dbReference type="GO" id="GO:0003842">
    <property type="term" value="F:L-glutamate gamma-semialdehyde dehydrogenase activity"/>
    <property type="evidence" value="ECO:0007669"/>
    <property type="project" value="UniProtKB-EC"/>
</dbReference>
<feature type="non-terminal residue" evidence="1">
    <location>
        <position position="91"/>
    </location>
</feature>
<gene>
    <name evidence="1" type="primary">PUT2_2</name>
    <name evidence="1" type="ORF">LTR16_010074</name>
</gene>
<keyword evidence="2" id="KW-1185">Reference proteome</keyword>
<organism evidence="1 2">
    <name type="scientific">Cryomyces antarcticus</name>
    <dbReference type="NCBI Taxonomy" id="329879"/>
    <lineage>
        <taxon>Eukaryota</taxon>
        <taxon>Fungi</taxon>
        <taxon>Dikarya</taxon>
        <taxon>Ascomycota</taxon>
        <taxon>Pezizomycotina</taxon>
        <taxon>Dothideomycetes</taxon>
        <taxon>Dothideomycetes incertae sedis</taxon>
        <taxon>Cryomyces</taxon>
    </lineage>
</organism>
<protein>
    <submittedName>
        <fullName evidence="1">1-pyrroline-5-carboxylate dehydrogenase</fullName>
        <ecNumber evidence="1">1.2.1.88</ecNumber>
    </submittedName>
</protein>
<reference evidence="1 2" key="1">
    <citation type="submission" date="2023-08" db="EMBL/GenBank/DDBJ databases">
        <title>Black Yeasts Isolated from many extreme environments.</title>
        <authorList>
            <person name="Coleine C."/>
            <person name="Stajich J.E."/>
            <person name="Selbmann L."/>
        </authorList>
    </citation>
    <scope>NUCLEOTIDE SEQUENCE [LARGE SCALE GENOMIC DNA]</scope>
    <source>
        <strain evidence="1 2">CCFEE 536</strain>
    </source>
</reference>
<proteinExistence type="predicted"/>
<sequence>MAVKSSRPLLLLTRASPTFPKTSRQLFPALYAGSARNNMATMANFKVPKVDNEPNKHYTKGSPERQKLADAVEALKRNAPVDVPLVVGGKE</sequence>
<dbReference type="Proteomes" id="UP001357485">
    <property type="component" value="Unassembled WGS sequence"/>
</dbReference>
<name>A0ABR0JIY5_9PEZI</name>
<dbReference type="EMBL" id="JAVRRA010027392">
    <property type="protein sequence ID" value="KAK5065943.1"/>
    <property type="molecule type" value="Genomic_DNA"/>
</dbReference>
<dbReference type="EC" id="1.2.1.88" evidence="1"/>
<comment type="caution">
    <text evidence="1">The sequence shown here is derived from an EMBL/GenBank/DDBJ whole genome shotgun (WGS) entry which is preliminary data.</text>
</comment>
<evidence type="ECO:0000313" key="2">
    <source>
        <dbReference type="Proteomes" id="UP001357485"/>
    </source>
</evidence>
<evidence type="ECO:0000313" key="1">
    <source>
        <dbReference type="EMBL" id="KAK5065943.1"/>
    </source>
</evidence>
<keyword evidence="1" id="KW-0560">Oxidoreductase</keyword>